<protein>
    <submittedName>
        <fullName evidence="8 9">Uncharacterized protein</fullName>
    </submittedName>
</protein>
<comment type="similarity">
    <text evidence="6">Belongs to the fluoride channel Fluc/FEX (TC 1.A.43) family.</text>
</comment>
<name>L1IRK4_GUITC</name>
<dbReference type="Pfam" id="PF02537">
    <property type="entry name" value="CRCB"/>
    <property type="match status" value="1"/>
</dbReference>
<evidence type="ECO:0000256" key="7">
    <source>
        <dbReference type="ARBA" id="ARBA00035585"/>
    </source>
</evidence>
<evidence type="ECO:0000313" key="9">
    <source>
        <dbReference type="EnsemblProtists" id="EKX38863"/>
    </source>
</evidence>
<reference evidence="10" key="2">
    <citation type="submission" date="2012-11" db="EMBL/GenBank/DDBJ databases">
        <authorList>
            <person name="Kuo A."/>
            <person name="Curtis B.A."/>
            <person name="Tanifuji G."/>
            <person name="Burki F."/>
            <person name="Gruber A."/>
            <person name="Irimia M."/>
            <person name="Maruyama S."/>
            <person name="Arias M.C."/>
            <person name="Ball S.G."/>
            <person name="Gile G.H."/>
            <person name="Hirakawa Y."/>
            <person name="Hopkins J.F."/>
            <person name="Rensing S.A."/>
            <person name="Schmutz J."/>
            <person name="Symeonidi A."/>
            <person name="Elias M."/>
            <person name="Eveleigh R.J."/>
            <person name="Herman E.K."/>
            <person name="Klute M.J."/>
            <person name="Nakayama T."/>
            <person name="Obornik M."/>
            <person name="Reyes-Prieto A."/>
            <person name="Armbrust E.V."/>
            <person name="Aves S.J."/>
            <person name="Beiko R.G."/>
            <person name="Coutinho P."/>
            <person name="Dacks J.B."/>
            <person name="Durnford D.G."/>
            <person name="Fast N.M."/>
            <person name="Green B.R."/>
            <person name="Grisdale C."/>
            <person name="Hempe F."/>
            <person name="Henrissat B."/>
            <person name="Hoppner M.P."/>
            <person name="Ishida K.-I."/>
            <person name="Kim E."/>
            <person name="Koreny L."/>
            <person name="Kroth P.G."/>
            <person name="Liu Y."/>
            <person name="Malik S.-B."/>
            <person name="Maier U.G."/>
            <person name="McRose D."/>
            <person name="Mock T."/>
            <person name="Neilson J.A."/>
            <person name="Onodera N.T."/>
            <person name="Poole A.M."/>
            <person name="Pritham E.J."/>
            <person name="Richards T.A."/>
            <person name="Rocap G."/>
            <person name="Roy S.W."/>
            <person name="Sarai C."/>
            <person name="Schaack S."/>
            <person name="Shirato S."/>
            <person name="Slamovits C.H."/>
            <person name="Spencer D.F."/>
            <person name="Suzuki S."/>
            <person name="Worden A.Z."/>
            <person name="Zauner S."/>
            <person name="Barry K."/>
            <person name="Bell C."/>
            <person name="Bharti A.K."/>
            <person name="Crow J.A."/>
            <person name="Grimwood J."/>
            <person name="Kramer R."/>
            <person name="Lindquist E."/>
            <person name="Lucas S."/>
            <person name="Salamov A."/>
            <person name="McFadden G.I."/>
            <person name="Lane C.E."/>
            <person name="Keeling P.J."/>
            <person name="Gray M.W."/>
            <person name="Grigoriev I.V."/>
            <person name="Archibald J.M."/>
        </authorList>
    </citation>
    <scope>NUCLEOTIDE SEQUENCE</scope>
    <source>
        <strain evidence="10">CCMP2712</strain>
    </source>
</reference>
<dbReference type="EnsemblProtists" id="EKX38863">
    <property type="protein sequence ID" value="EKX38863"/>
    <property type="gene ID" value="GUITHDRAFT_114968"/>
</dbReference>
<evidence type="ECO:0000313" key="8">
    <source>
        <dbReference type="EMBL" id="EKX38863.1"/>
    </source>
</evidence>
<accession>L1IRK4</accession>
<evidence type="ECO:0000256" key="2">
    <source>
        <dbReference type="ARBA" id="ARBA00022475"/>
    </source>
</evidence>
<reference evidence="8 10" key="1">
    <citation type="journal article" date="2012" name="Nature">
        <title>Algal genomes reveal evolutionary mosaicism and the fate of nucleomorphs.</title>
        <authorList>
            <consortium name="DOE Joint Genome Institute"/>
            <person name="Curtis B.A."/>
            <person name="Tanifuji G."/>
            <person name="Burki F."/>
            <person name="Gruber A."/>
            <person name="Irimia M."/>
            <person name="Maruyama S."/>
            <person name="Arias M.C."/>
            <person name="Ball S.G."/>
            <person name="Gile G.H."/>
            <person name="Hirakawa Y."/>
            <person name="Hopkins J.F."/>
            <person name="Kuo A."/>
            <person name="Rensing S.A."/>
            <person name="Schmutz J."/>
            <person name="Symeonidi A."/>
            <person name="Elias M."/>
            <person name="Eveleigh R.J."/>
            <person name="Herman E.K."/>
            <person name="Klute M.J."/>
            <person name="Nakayama T."/>
            <person name="Obornik M."/>
            <person name="Reyes-Prieto A."/>
            <person name="Armbrust E.V."/>
            <person name="Aves S.J."/>
            <person name="Beiko R.G."/>
            <person name="Coutinho P."/>
            <person name="Dacks J.B."/>
            <person name="Durnford D.G."/>
            <person name="Fast N.M."/>
            <person name="Green B.R."/>
            <person name="Grisdale C.J."/>
            <person name="Hempel F."/>
            <person name="Henrissat B."/>
            <person name="Hoppner M.P."/>
            <person name="Ishida K."/>
            <person name="Kim E."/>
            <person name="Koreny L."/>
            <person name="Kroth P.G."/>
            <person name="Liu Y."/>
            <person name="Malik S.B."/>
            <person name="Maier U.G."/>
            <person name="McRose D."/>
            <person name="Mock T."/>
            <person name="Neilson J.A."/>
            <person name="Onodera N.T."/>
            <person name="Poole A.M."/>
            <person name="Pritham E.J."/>
            <person name="Richards T.A."/>
            <person name="Rocap G."/>
            <person name="Roy S.W."/>
            <person name="Sarai C."/>
            <person name="Schaack S."/>
            <person name="Shirato S."/>
            <person name="Slamovits C.H."/>
            <person name="Spencer D.F."/>
            <person name="Suzuki S."/>
            <person name="Worden A.Z."/>
            <person name="Zauner S."/>
            <person name="Barry K."/>
            <person name="Bell C."/>
            <person name="Bharti A.K."/>
            <person name="Crow J.A."/>
            <person name="Grimwood J."/>
            <person name="Kramer R."/>
            <person name="Lindquist E."/>
            <person name="Lucas S."/>
            <person name="Salamov A."/>
            <person name="McFadden G.I."/>
            <person name="Lane C.E."/>
            <person name="Keeling P.J."/>
            <person name="Gray M.W."/>
            <person name="Grigoriev I.V."/>
            <person name="Archibald J.M."/>
        </authorList>
    </citation>
    <scope>NUCLEOTIDE SEQUENCE</scope>
    <source>
        <strain evidence="8 10">CCMP2712</strain>
    </source>
</reference>
<dbReference type="HOGENOM" id="CLU_1613933_0_0_1"/>
<dbReference type="AlphaFoldDB" id="L1IRK4"/>
<keyword evidence="2" id="KW-1003">Cell membrane</keyword>
<dbReference type="PaxDb" id="55529-EKX38863"/>
<evidence type="ECO:0000256" key="3">
    <source>
        <dbReference type="ARBA" id="ARBA00022692"/>
    </source>
</evidence>
<dbReference type="InterPro" id="IPR003691">
    <property type="entry name" value="FluC"/>
</dbReference>
<evidence type="ECO:0000256" key="5">
    <source>
        <dbReference type="ARBA" id="ARBA00023136"/>
    </source>
</evidence>
<dbReference type="RefSeq" id="XP_005825843.1">
    <property type="nucleotide sequence ID" value="XM_005825786.1"/>
</dbReference>
<evidence type="ECO:0000256" key="1">
    <source>
        <dbReference type="ARBA" id="ARBA00004651"/>
    </source>
</evidence>
<organism evidence="8">
    <name type="scientific">Guillardia theta (strain CCMP2712)</name>
    <name type="common">Cryptophyte</name>
    <dbReference type="NCBI Taxonomy" id="905079"/>
    <lineage>
        <taxon>Eukaryota</taxon>
        <taxon>Cryptophyceae</taxon>
        <taxon>Pyrenomonadales</taxon>
        <taxon>Geminigeraceae</taxon>
        <taxon>Guillardia</taxon>
    </lineage>
</organism>
<gene>
    <name evidence="8" type="ORF">GUITHDRAFT_114968</name>
</gene>
<evidence type="ECO:0000256" key="6">
    <source>
        <dbReference type="ARBA" id="ARBA00035120"/>
    </source>
</evidence>
<proteinExistence type="inferred from homology"/>
<dbReference type="GO" id="GO:0005886">
    <property type="term" value="C:plasma membrane"/>
    <property type="evidence" value="ECO:0007669"/>
    <property type="project" value="UniProtKB-SubCell"/>
</dbReference>
<keyword evidence="3" id="KW-0812">Transmembrane</keyword>
<keyword evidence="5" id="KW-0472">Membrane</keyword>
<comment type="catalytic activity">
    <reaction evidence="7">
        <text>fluoride(in) = fluoride(out)</text>
        <dbReference type="Rhea" id="RHEA:76159"/>
        <dbReference type="ChEBI" id="CHEBI:17051"/>
    </reaction>
    <physiologicalReaction direction="left-to-right" evidence="7">
        <dbReference type="Rhea" id="RHEA:76160"/>
    </physiologicalReaction>
</comment>
<dbReference type="Proteomes" id="UP000011087">
    <property type="component" value="Unassembled WGS sequence"/>
</dbReference>
<keyword evidence="4" id="KW-1133">Transmembrane helix</keyword>
<comment type="subcellular location">
    <subcellularLocation>
        <location evidence="1">Cell membrane</location>
        <topology evidence="1">Multi-pass membrane protein</topology>
    </subcellularLocation>
</comment>
<evidence type="ECO:0000256" key="4">
    <source>
        <dbReference type="ARBA" id="ARBA00022989"/>
    </source>
</evidence>
<dbReference type="EMBL" id="JH993044">
    <property type="protein sequence ID" value="EKX38863.1"/>
    <property type="molecule type" value="Genomic_DNA"/>
</dbReference>
<reference evidence="9" key="3">
    <citation type="submission" date="2016-03" db="UniProtKB">
        <authorList>
            <consortium name="EnsemblProtists"/>
        </authorList>
    </citation>
    <scope>IDENTIFICATION</scope>
</reference>
<evidence type="ECO:0000313" key="10">
    <source>
        <dbReference type="Proteomes" id="UP000011087"/>
    </source>
</evidence>
<dbReference type="KEGG" id="gtt:GUITHDRAFT_114968"/>
<dbReference type="GeneID" id="17295647"/>
<keyword evidence="10" id="KW-1185">Reference proteome</keyword>
<sequence length="165" mass="18042">MALSAAAITVREEWNQQRWSLDSPYPNNCSTHLRDRQSSQSKTLFLTALGGAIGAGIRSKLKEIPTAFAQQPWKHLIVHGIGAFLLGLFSHPVFPKDVFALLVAAFRTVSAIVTVDVYNCVASGNQLLAWFYLCTSLPANLLMNHVGRTIAALFQRLACTLADLS</sequence>